<dbReference type="RefSeq" id="WP_155303826.1">
    <property type="nucleotide sequence ID" value="NZ_AP021875.1"/>
</dbReference>
<evidence type="ECO:0000256" key="1">
    <source>
        <dbReference type="ARBA" id="ARBA00022553"/>
    </source>
</evidence>
<accession>A0A5K7Z3M1</accession>
<dbReference type="InterPro" id="IPR011006">
    <property type="entry name" value="CheY-like_superfamily"/>
</dbReference>
<feature type="domain" description="Response regulatory" evidence="3">
    <location>
        <begin position="12"/>
        <end position="121"/>
    </location>
</feature>
<reference evidence="4 5" key="1">
    <citation type="submission" date="2019-11" db="EMBL/GenBank/DDBJ databases">
        <title>Comparative genomics of hydrocarbon-degrading Desulfosarcina strains.</title>
        <authorList>
            <person name="Watanabe M."/>
            <person name="Kojima H."/>
            <person name="Fukui M."/>
        </authorList>
    </citation>
    <scope>NUCLEOTIDE SEQUENCE [LARGE SCALE GENOMIC DNA]</scope>
    <source>
        <strain evidence="4 5">PP31</strain>
    </source>
</reference>
<keyword evidence="1 2" id="KW-0597">Phosphoprotein</keyword>
<proteinExistence type="predicted"/>
<dbReference type="GO" id="GO:0000160">
    <property type="term" value="P:phosphorelay signal transduction system"/>
    <property type="evidence" value="ECO:0007669"/>
    <property type="project" value="InterPro"/>
</dbReference>
<dbReference type="SUPFAM" id="SSF52172">
    <property type="entry name" value="CheY-like"/>
    <property type="match status" value="1"/>
</dbReference>
<dbReference type="InterPro" id="IPR050595">
    <property type="entry name" value="Bact_response_regulator"/>
</dbReference>
<dbReference type="OrthoDB" id="5418011at2"/>
<dbReference type="Proteomes" id="UP000427769">
    <property type="component" value="Chromosome"/>
</dbReference>
<dbReference type="SMART" id="SM00448">
    <property type="entry name" value="REC"/>
    <property type="match status" value="1"/>
</dbReference>
<dbReference type="PANTHER" id="PTHR44591:SF3">
    <property type="entry name" value="RESPONSE REGULATORY DOMAIN-CONTAINING PROTEIN"/>
    <property type="match status" value="1"/>
</dbReference>
<evidence type="ECO:0000256" key="2">
    <source>
        <dbReference type="PROSITE-ProRule" id="PRU00169"/>
    </source>
</evidence>
<dbReference type="EMBL" id="AP021875">
    <property type="protein sequence ID" value="BBO74849.1"/>
    <property type="molecule type" value="Genomic_DNA"/>
</dbReference>
<name>A0A5K7Z3M1_9BACT</name>
<evidence type="ECO:0000313" key="4">
    <source>
        <dbReference type="EMBL" id="BBO74849.1"/>
    </source>
</evidence>
<organism evidence="4 5">
    <name type="scientific">Desulfosarcina widdelii</name>
    <dbReference type="NCBI Taxonomy" id="947919"/>
    <lineage>
        <taxon>Bacteria</taxon>
        <taxon>Pseudomonadati</taxon>
        <taxon>Thermodesulfobacteriota</taxon>
        <taxon>Desulfobacteria</taxon>
        <taxon>Desulfobacterales</taxon>
        <taxon>Desulfosarcinaceae</taxon>
        <taxon>Desulfosarcina</taxon>
    </lineage>
</organism>
<sequence length="185" mass="20715">MAEEKNYLDGKRILAVDDEADILETIQDILDMAEVDVASDYAGASEKIRTGSYDLAILDIMGVNGLELLEEAVAQEIPTVMLTAHAVNPDTLMASIRKGAIAYLPKETLAELDDLLEELLAARAAGKPPWKLLFDKLGEYFDERFGSDWKSENDAFWSDFSRTWQVGRGIQERLKHDPRVRDKGI</sequence>
<evidence type="ECO:0000259" key="3">
    <source>
        <dbReference type="PROSITE" id="PS50110"/>
    </source>
</evidence>
<dbReference type="PANTHER" id="PTHR44591">
    <property type="entry name" value="STRESS RESPONSE REGULATOR PROTEIN 1"/>
    <property type="match status" value="1"/>
</dbReference>
<dbReference type="PROSITE" id="PS50110">
    <property type="entry name" value="RESPONSE_REGULATORY"/>
    <property type="match status" value="1"/>
</dbReference>
<gene>
    <name evidence="4" type="ORF">DSCW_22660</name>
</gene>
<dbReference type="Pfam" id="PF00072">
    <property type="entry name" value="Response_reg"/>
    <property type="match status" value="1"/>
</dbReference>
<dbReference type="KEGG" id="dwd:DSCW_22660"/>
<evidence type="ECO:0000313" key="5">
    <source>
        <dbReference type="Proteomes" id="UP000427769"/>
    </source>
</evidence>
<dbReference type="AlphaFoldDB" id="A0A5K7Z3M1"/>
<dbReference type="InterPro" id="IPR001789">
    <property type="entry name" value="Sig_transdc_resp-reg_receiver"/>
</dbReference>
<keyword evidence="5" id="KW-1185">Reference proteome</keyword>
<feature type="modified residue" description="4-aspartylphosphate" evidence="2">
    <location>
        <position position="59"/>
    </location>
</feature>
<dbReference type="Gene3D" id="3.40.50.2300">
    <property type="match status" value="1"/>
</dbReference>
<dbReference type="CDD" id="cd00156">
    <property type="entry name" value="REC"/>
    <property type="match status" value="1"/>
</dbReference>
<protein>
    <recommendedName>
        <fullName evidence="3">Response regulatory domain-containing protein</fullName>
    </recommendedName>
</protein>